<gene>
    <name evidence="2" type="ORF">ACFOOR_09865</name>
</gene>
<keyword evidence="1" id="KW-0812">Transmembrane</keyword>
<name>A0ABV6ZYG8_9PROT</name>
<keyword evidence="1" id="KW-1133">Transmembrane helix</keyword>
<organism evidence="2 3">
    <name type="scientific">Hyphobacterium vulgare</name>
    <dbReference type="NCBI Taxonomy" id="1736751"/>
    <lineage>
        <taxon>Bacteria</taxon>
        <taxon>Pseudomonadati</taxon>
        <taxon>Pseudomonadota</taxon>
        <taxon>Alphaproteobacteria</taxon>
        <taxon>Maricaulales</taxon>
        <taxon>Maricaulaceae</taxon>
        <taxon>Hyphobacterium</taxon>
    </lineage>
</organism>
<feature type="transmembrane region" description="Helical" evidence="1">
    <location>
        <begin position="44"/>
        <end position="67"/>
    </location>
</feature>
<feature type="transmembrane region" description="Helical" evidence="1">
    <location>
        <begin position="88"/>
        <end position="106"/>
    </location>
</feature>
<sequence length="140" mass="14908">MSFHEKSNIAMLAIVAGVFGWYFAGVLPHFGALEAPPPAAFGGLLVFLTLLLIALSIVAHVAIKIFAMKESDNADERDRLIEMRADARAGYVLAAGVFGAIALTVMDVAPFWSANALLAALVLSELTKGVLRAWAYRFGG</sequence>
<dbReference type="EMBL" id="JBHRSV010000019">
    <property type="protein sequence ID" value="MFC2926408.1"/>
    <property type="molecule type" value="Genomic_DNA"/>
</dbReference>
<feature type="transmembrane region" description="Helical" evidence="1">
    <location>
        <begin position="7"/>
        <end position="24"/>
    </location>
</feature>
<proteinExistence type="predicted"/>
<keyword evidence="1" id="KW-0472">Membrane</keyword>
<keyword evidence="3" id="KW-1185">Reference proteome</keyword>
<accession>A0ABV6ZYG8</accession>
<reference evidence="3" key="1">
    <citation type="journal article" date="2019" name="Int. J. Syst. Evol. Microbiol.">
        <title>The Global Catalogue of Microorganisms (GCM) 10K type strain sequencing project: providing services to taxonomists for standard genome sequencing and annotation.</title>
        <authorList>
            <consortium name="The Broad Institute Genomics Platform"/>
            <consortium name="The Broad Institute Genome Sequencing Center for Infectious Disease"/>
            <person name="Wu L."/>
            <person name="Ma J."/>
        </authorList>
    </citation>
    <scope>NUCLEOTIDE SEQUENCE [LARGE SCALE GENOMIC DNA]</scope>
    <source>
        <strain evidence="3">KCTC 52487</strain>
    </source>
</reference>
<dbReference type="Proteomes" id="UP001595379">
    <property type="component" value="Unassembled WGS sequence"/>
</dbReference>
<evidence type="ECO:0000313" key="2">
    <source>
        <dbReference type="EMBL" id="MFC2926408.1"/>
    </source>
</evidence>
<evidence type="ECO:0000256" key="1">
    <source>
        <dbReference type="SAM" id="Phobius"/>
    </source>
</evidence>
<protein>
    <recommendedName>
        <fullName evidence="4">DUF2178 domain-containing protein</fullName>
    </recommendedName>
</protein>
<dbReference type="RefSeq" id="WP_343164201.1">
    <property type="nucleotide sequence ID" value="NZ_JBHRSV010000019.1"/>
</dbReference>
<evidence type="ECO:0008006" key="4">
    <source>
        <dbReference type="Google" id="ProtNLM"/>
    </source>
</evidence>
<evidence type="ECO:0000313" key="3">
    <source>
        <dbReference type="Proteomes" id="UP001595379"/>
    </source>
</evidence>
<comment type="caution">
    <text evidence="2">The sequence shown here is derived from an EMBL/GenBank/DDBJ whole genome shotgun (WGS) entry which is preliminary data.</text>
</comment>